<proteinExistence type="predicted"/>
<dbReference type="NCBIfam" id="NF046098">
    <property type="entry name" value="RSP_7527_fam"/>
    <property type="match status" value="1"/>
</dbReference>
<reference evidence="1 2" key="1">
    <citation type="submission" date="2019-04" db="EMBL/GenBank/DDBJ databases">
        <title>Natronospirillum operosus gen. nov., sp. nov., a haloalkaliphilic satellite isolated from decaying biomass of laboratory culture of cyanobacterium Geitlerinema sp. and proposal of Natronospirillaceae fam. nov. and Saccharospirillaceae fam. nov.</title>
        <authorList>
            <person name="Kevbrin V."/>
            <person name="Boltyanskaya Y."/>
            <person name="Koziaeva V."/>
            <person name="Grouzdev D.S."/>
            <person name="Park M."/>
            <person name="Cho J."/>
        </authorList>
    </citation>
    <scope>NUCLEOTIDE SEQUENCE [LARGE SCALE GENOMIC DNA]</scope>
    <source>
        <strain evidence="1 2">G-116</strain>
    </source>
</reference>
<keyword evidence="2" id="KW-1185">Reference proteome</keyword>
<accession>A0A4Z0W5L4</accession>
<comment type="caution">
    <text evidence="1">The sequence shown here is derived from an EMBL/GenBank/DDBJ whole genome shotgun (WGS) entry which is preliminary data.</text>
</comment>
<gene>
    <name evidence="1" type="ORF">E4656_16310</name>
</gene>
<dbReference type="RefSeq" id="WP_135484377.1">
    <property type="nucleotide sequence ID" value="NZ_SRMF01000009.1"/>
</dbReference>
<evidence type="ECO:0000313" key="2">
    <source>
        <dbReference type="Proteomes" id="UP000297475"/>
    </source>
</evidence>
<name>A0A4Z0W5L4_9GAMM</name>
<dbReference type="AlphaFoldDB" id="A0A4Z0W5L4"/>
<dbReference type="InterPro" id="IPR058227">
    <property type="entry name" value="RSP_7527-like"/>
</dbReference>
<protein>
    <submittedName>
        <fullName evidence="1">Uncharacterized protein</fullName>
    </submittedName>
</protein>
<evidence type="ECO:0000313" key="1">
    <source>
        <dbReference type="EMBL" id="TGG91284.1"/>
    </source>
</evidence>
<organism evidence="1 2">
    <name type="scientific">Natronospirillum operosum</name>
    <dbReference type="NCBI Taxonomy" id="2759953"/>
    <lineage>
        <taxon>Bacteria</taxon>
        <taxon>Pseudomonadati</taxon>
        <taxon>Pseudomonadota</taxon>
        <taxon>Gammaproteobacteria</taxon>
        <taxon>Oceanospirillales</taxon>
        <taxon>Natronospirillaceae</taxon>
        <taxon>Natronospirillum</taxon>
    </lineage>
</organism>
<sequence length="73" mass="8057">MKVDYDPAIVLDRFGNVDVQFYEEKARRMRSEAFFHGLQTLARTVRTAAVDLGTAIGKKLSHSGSVGSVSRQA</sequence>
<dbReference type="Proteomes" id="UP000297475">
    <property type="component" value="Unassembled WGS sequence"/>
</dbReference>
<dbReference type="EMBL" id="SRMF01000009">
    <property type="protein sequence ID" value="TGG91284.1"/>
    <property type="molecule type" value="Genomic_DNA"/>
</dbReference>
<dbReference type="OrthoDB" id="6372177at2"/>